<keyword evidence="3" id="KW-1185">Reference proteome</keyword>
<evidence type="ECO:0000256" key="2">
    <source>
        <dbReference type="SAM" id="MobiDB-lite"/>
    </source>
</evidence>
<proteinExistence type="predicted"/>
<protein>
    <recommendedName>
        <fullName evidence="1">Vacuolar ATPase assembly protein VMA22</fullName>
    </recommendedName>
</protein>
<gene>
    <name evidence="4 5" type="primary">LOC106050153</name>
</gene>
<feature type="compositionally biased region" description="Basic and acidic residues" evidence="2">
    <location>
        <begin position="124"/>
        <end position="139"/>
    </location>
</feature>
<dbReference type="GeneID" id="106050153"/>
<dbReference type="RefSeq" id="XP_055864863.1">
    <property type="nucleotide sequence ID" value="XM_056008888.1"/>
</dbReference>
<feature type="compositionally biased region" description="Low complexity" evidence="2">
    <location>
        <begin position="105"/>
        <end position="117"/>
    </location>
</feature>
<evidence type="ECO:0000256" key="1">
    <source>
        <dbReference type="ARBA" id="ARBA00093634"/>
    </source>
</evidence>
<evidence type="ECO:0000313" key="5">
    <source>
        <dbReference type="RefSeq" id="XP_055864863.1"/>
    </source>
</evidence>
<organism evidence="3 5">
    <name type="scientific">Biomphalaria glabrata</name>
    <name type="common">Bloodfluke planorb</name>
    <name type="synonym">Freshwater snail</name>
    <dbReference type="NCBI Taxonomy" id="6526"/>
    <lineage>
        <taxon>Eukaryota</taxon>
        <taxon>Metazoa</taxon>
        <taxon>Spiralia</taxon>
        <taxon>Lophotrochozoa</taxon>
        <taxon>Mollusca</taxon>
        <taxon>Gastropoda</taxon>
        <taxon>Heterobranchia</taxon>
        <taxon>Euthyneura</taxon>
        <taxon>Panpulmonata</taxon>
        <taxon>Hygrophila</taxon>
        <taxon>Lymnaeoidea</taxon>
        <taxon>Planorbidae</taxon>
        <taxon>Biomphalaria</taxon>
    </lineage>
</organism>
<evidence type="ECO:0000313" key="4">
    <source>
        <dbReference type="RefSeq" id="XP_055864862.1"/>
    </source>
</evidence>
<dbReference type="OMA" id="RMEPRVC"/>
<feature type="region of interest" description="Disordered" evidence="2">
    <location>
        <begin position="98"/>
        <end position="154"/>
    </location>
</feature>
<reference evidence="4 5" key="1">
    <citation type="submission" date="2025-04" db="UniProtKB">
        <authorList>
            <consortium name="RefSeq"/>
        </authorList>
    </citation>
    <scope>IDENTIFICATION</scope>
</reference>
<evidence type="ECO:0000313" key="3">
    <source>
        <dbReference type="Proteomes" id="UP001165740"/>
    </source>
</evidence>
<dbReference type="PANTHER" id="PTHR31996:SF2">
    <property type="entry name" value="COILED-COIL DOMAIN-CONTAINING PROTEIN 115"/>
    <property type="match status" value="1"/>
</dbReference>
<name>A0A9W2YQ45_BIOGL</name>
<dbReference type="GO" id="GO:0070072">
    <property type="term" value="P:vacuolar proton-transporting V-type ATPase complex assembly"/>
    <property type="evidence" value="ECO:0007669"/>
    <property type="project" value="InterPro"/>
</dbReference>
<dbReference type="GO" id="GO:0051082">
    <property type="term" value="F:unfolded protein binding"/>
    <property type="evidence" value="ECO:0007669"/>
    <property type="project" value="TreeGrafter"/>
</dbReference>
<dbReference type="OrthoDB" id="408631at2759"/>
<sequence length="218" mass="24639">MEVISQQLDDTVLEIFDVLEHLYEAQDKLAQLMKQGFLDMSRARKSMGVKNVSADQIISANILASVKVNVDEDLLQPSNEEEVGERELFQMLQNVEKKIDEQEKTTPPVTSSDSSSGPRKRHTEKSSKSDPDKQDKENGTKVAPQVESSEDSDISNRVVTNSLSLFGILVPPTLRASQKHFNDSLKVCVELANLKHRLHILKLKYRDLYEKKKSDSDK</sequence>
<dbReference type="AlphaFoldDB" id="A0A9W2YQ45"/>
<dbReference type="Pfam" id="PF21730">
    <property type="entry name" value="Vma22_CCDC115"/>
    <property type="match status" value="1"/>
</dbReference>
<accession>A0A9W2YQ45</accession>
<dbReference type="RefSeq" id="XP_055864862.1">
    <property type="nucleotide sequence ID" value="XM_056008887.1"/>
</dbReference>
<dbReference type="InterPro" id="IPR040357">
    <property type="entry name" value="Vma22/CCDC115"/>
</dbReference>
<dbReference type="Proteomes" id="UP001165740">
    <property type="component" value="Chromosome 13"/>
</dbReference>
<dbReference type="PANTHER" id="PTHR31996">
    <property type="entry name" value="COILED-COIL DOMAIN-CONTAINING PROTEIN 115"/>
    <property type="match status" value="1"/>
</dbReference>